<gene>
    <name evidence="1" type="ORF">SU32_03160</name>
</gene>
<comment type="caution">
    <text evidence="1">The sequence shown here is derived from an EMBL/GenBank/DDBJ whole genome shotgun (WGS) entry which is preliminary data.</text>
</comment>
<dbReference type="AlphaFoldDB" id="A0A0M9GP04"/>
<evidence type="ECO:0000313" key="1">
    <source>
        <dbReference type="EMBL" id="KPB02283.1"/>
    </source>
</evidence>
<organism evidence="1 2">
    <name type="scientific">Ahrensia marina</name>
    <dbReference type="NCBI Taxonomy" id="1514904"/>
    <lineage>
        <taxon>Bacteria</taxon>
        <taxon>Pseudomonadati</taxon>
        <taxon>Pseudomonadota</taxon>
        <taxon>Alphaproteobacteria</taxon>
        <taxon>Hyphomicrobiales</taxon>
        <taxon>Ahrensiaceae</taxon>
        <taxon>Ahrensia</taxon>
    </lineage>
</organism>
<name>A0A0M9GP04_9HYPH</name>
<protein>
    <submittedName>
        <fullName evidence="1">Uncharacterized protein</fullName>
    </submittedName>
</protein>
<reference evidence="1 2" key="1">
    <citation type="submission" date="2015-01" db="EMBL/GenBank/DDBJ databases">
        <title>Ahrensia donghaiensis sp. nov., a novel dimethylsulphoniopropionate-cleavage bacterium isolated from seawater and emended descriptions of the genus Ahrensia and Ahrensia kielensis.</title>
        <authorList>
            <person name="Liu J."/>
        </authorList>
    </citation>
    <scope>NUCLEOTIDE SEQUENCE [LARGE SCALE GENOMIC DNA]</scope>
    <source>
        <strain evidence="1 2">LZD062</strain>
    </source>
</reference>
<accession>A0A0M9GP04</accession>
<sequence>MGHEHLHVNFNYEIFAEAEIRPKIATIPAIAVTNCNRPTLKLSRRLSSIVTPKKAATVAIMLIRAAHIVFDKYQGLLSVILHPFY</sequence>
<evidence type="ECO:0000313" key="2">
    <source>
        <dbReference type="Proteomes" id="UP000038011"/>
    </source>
</evidence>
<keyword evidence="2" id="KW-1185">Reference proteome</keyword>
<proteinExistence type="predicted"/>
<dbReference type="EMBL" id="JXMU01000003">
    <property type="protein sequence ID" value="KPB02283.1"/>
    <property type="molecule type" value="Genomic_DNA"/>
</dbReference>
<dbReference type="STRING" id="1514904.SU32_03160"/>
<dbReference type="Proteomes" id="UP000038011">
    <property type="component" value="Unassembled WGS sequence"/>
</dbReference>